<proteinExistence type="predicted"/>
<comment type="caution">
    <text evidence="1">The sequence shown here is derived from an EMBL/GenBank/DDBJ whole genome shotgun (WGS) entry which is preliminary data.</text>
</comment>
<evidence type="ECO:0000313" key="1">
    <source>
        <dbReference type="EMBL" id="KAJ8935680.1"/>
    </source>
</evidence>
<accession>A0AAV8XB27</accession>
<reference evidence="1" key="1">
    <citation type="journal article" date="2023" name="Insect Mol. Biol.">
        <title>Genome sequencing provides insights into the evolution of gene families encoding plant cell wall-degrading enzymes in longhorned beetles.</title>
        <authorList>
            <person name="Shin N.R."/>
            <person name="Okamura Y."/>
            <person name="Kirsch R."/>
            <person name="Pauchet Y."/>
        </authorList>
    </citation>
    <scope>NUCLEOTIDE SEQUENCE</scope>
    <source>
        <strain evidence="1">AMC_N1</strain>
    </source>
</reference>
<feature type="non-terminal residue" evidence="1">
    <location>
        <position position="1"/>
    </location>
</feature>
<dbReference type="EMBL" id="JAPWTK010000851">
    <property type="protein sequence ID" value="KAJ8935680.1"/>
    <property type="molecule type" value="Genomic_DNA"/>
</dbReference>
<protein>
    <submittedName>
        <fullName evidence="1">Uncharacterized protein</fullName>
    </submittedName>
</protein>
<evidence type="ECO:0000313" key="2">
    <source>
        <dbReference type="Proteomes" id="UP001162162"/>
    </source>
</evidence>
<organism evidence="1 2">
    <name type="scientific">Aromia moschata</name>
    <dbReference type="NCBI Taxonomy" id="1265417"/>
    <lineage>
        <taxon>Eukaryota</taxon>
        <taxon>Metazoa</taxon>
        <taxon>Ecdysozoa</taxon>
        <taxon>Arthropoda</taxon>
        <taxon>Hexapoda</taxon>
        <taxon>Insecta</taxon>
        <taxon>Pterygota</taxon>
        <taxon>Neoptera</taxon>
        <taxon>Endopterygota</taxon>
        <taxon>Coleoptera</taxon>
        <taxon>Polyphaga</taxon>
        <taxon>Cucujiformia</taxon>
        <taxon>Chrysomeloidea</taxon>
        <taxon>Cerambycidae</taxon>
        <taxon>Cerambycinae</taxon>
        <taxon>Callichromatini</taxon>
        <taxon>Aromia</taxon>
    </lineage>
</organism>
<name>A0AAV8XB27_9CUCU</name>
<dbReference type="AlphaFoldDB" id="A0AAV8XB27"/>
<keyword evidence="2" id="KW-1185">Reference proteome</keyword>
<dbReference type="Proteomes" id="UP001162162">
    <property type="component" value="Unassembled WGS sequence"/>
</dbReference>
<gene>
    <name evidence="1" type="ORF">NQ318_020848</name>
</gene>
<sequence length="76" mass="8944">WLNTLTICRLFVMTRNHKRKLKFLQQKKPHGMETLQFSRQSFALKTVLSYVVCKYPEKRTVFKCCGSTGTSIMIKN</sequence>